<dbReference type="GO" id="GO:0005886">
    <property type="term" value="C:plasma membrane"/>
    <property type="evidence" value="ECO:0007669"/>
    <property type="project" value="UniProtKB-SubCell"/>
</dbReference>
<feature type="transmembrane region" description="Helical" evidence="13">
    <location>
        <begin position="494"/>
        <end position="517"/>
    </location>
</feature>
<feature type="transmembrane region" description="Helical" evidence="13">
    <location>
        <begin position="135"/>
        <end position="159"/>
    </location>
</feature>
<dbReference type="AlphaFoldDB" id="A0A0K1P604"/>
<dbReference type="Pfam" id="PF00367">
    <property type="entry name" value="PTS_EIIB"/>
    <property type="match status" value="1"/>
</dbReference>
<dbReference type="Proteomes" id="UP000067243">
    <property type="component" value="Chromosome"/>
</dbReference>
<feature type="transmembrane region" description="Helical" evidence="13">
    <location>
        <begin position="424"/>
        <end position="446"/>
    </location>
</feature>
<evidence type="ECO:0000259" key="14">
    <source>
        <dbReference type="PROSITE" id="PS51098"/>
    </source>
</evidence>
<feature type="transmembrane region" description="Helical" evidence="13">
    <location>
        <begin position="196"/>
        <end position="214"/>
    </location>
</feature>
<dbReference type="GO" id="GO:0016301">
    <property type="term" value="F:kinase activity"/>
    <property type="evidence" value="ECO:0007669"/>
    <property type="project" value="UniProtKB-KW"/>
</dbReference>
<keyword evidence="12" id="KW-0175">Coiled coil</keyword>
<dbReference type="OrthoDB" id="400707at2"/>
<feature type="transmembrane region" description="Helical" evidence="13">
    <location>
        <begin position="348"/>
        <end position="369"/>
    </location>
</feature>
<dbReference type="PANTHER" id="PTHR30175:SF7">
    <property type="entry name" value="NEGATIVE REGULATOR OF SACY ACTIVITY"/>
    <property type="match status" value="1"/>
</dbReference>
<evidence type="ECO:0000256" key="5">
    <source>
        <dbReference type="ARBA" id="ARBA00022679"/>
    </source>
</evidence>
<keyword evidence="4" id="KW-0762">Sugar transport</keyword>
<organism evidence="16 17">
    <name type="scientific">Spiroplasma turonicum</name>
    <dbReference type="NCBI Taxonomy" id="216946"/>
    <lineage>
        <taxon>Bacteria</taxon>
        <taxon>Bacillati</taxon>
        <taxon>Mycoplasmatota</taxon>
        <taxon>Mollicutes</taxon>
        <taxon>Entomoplasmatales</taxon>
        <taxon>Spiroplasmataceae</taxon>
        <taxon>Spiroplasma</taxon>
    </lineage>
</organism>
<evidence type="ECO:0000256" key="6">
    <source>
        <dbReference type="ARBA" id="ARBA00022683"/>
    </source>
</evidence>
<keyword evidence="17" id="KW-1185">Reference proteome</keyword>
<feature type="active site" description="Phosphocysteine intermediate; for EIIB activity" evidence="11">
    <location>
        <position position="29"/>
    </location>
</feature>
<dbReference type="PROSITE" id="PS51098">
    <property type="entry name" value="PTS_EIIB_TYPE_1"/>
    <property type="match status" value="1"/>
</dbReference>
<keyword evidence="2" id="KW-0813">Transport</keyword>
<evidence type="ECO:0000256" key="9">
    <source>
        <dbReference type="ARBA" id="ARBA00022989"/>
    </source>
</evidence>
<dbReference type="KEGG" id="stur:STURON_00449"/>
<dbReference type="FunFam" id="3.30.1360.60:FF:000001">
    <property type="entry name" value="PTS system glucose-specific IIBC component PtsG"/>
    <property type="match status" value="1"/>
</dbReference>
<dbReference type="InterPro" id="IPR036878">
    <property type="entry name" value="Glu_permease_IIB"/>
</dbReference>
<protein>
    <submittedName>
        <fullName evidence="16">PTS system sucrose-specific IIABC component</fullName>
    </submittedName>
</protein>
<evidence type="ECO:0000256" key="2">
    <source>
        <dbReference type="ARBA" id="ARBA00022448"/>
    </source>
</evidence>
<evidence type="ECO:0000313" key="17">
    <source>
        <dbReference type="Proteomes" id="UP000067243"/>
    </source>
</evidence>
<reference evidence="16 17" key="1">
    <citation type="journal article" date="2015" name="Genome Announc.">
        <title>Complete Genome Sequence of Spiroplasma turonicum Strain Tab4cT, a Parasite of a Horse Fly, Haematopota sp. (Diptera: Tabanidae).</title>
        <authorList>
            <person name="Davis R.E."/>
            <person name="Shao J."/>
            <person name="Zhao Y."/>
            <person name="Gasparich G.E."/>
            <person name="Gaynor B.J."/>
            <person name="Donofrio N."/>
        </authorList>
    </citation>
    <scope>NUCLEOTIDE SEQUENCE [LARGE SCALE GENOMIC DNA]</scope>
    <source>
        <strain evidence="16 17">Tab4c</strain>
    </source>
</reference>
<feature type="domain" description="PTS EIIB type-1" evidence="14">
    <location>
        <begin position="7"/>
        <end position="90"/>
    </location>
</feature>
<comment type="subcellular location">
    <subcellularLocation>
        <location evidence="1">Cell membrane</location>
        <topology evidence="1">Multi-pass membrane protein</topology>
    </subcellularLocation>
</comment>
<dbReference type="GO" id="GO:0090589">
    <property type="term" value="F:protein-phosphocysteine-trehalose phosphotransferase system transporter activity"/>
    <property type="evidence" value="ECO:0007669"/>
    <property type="project" value="TreeGrafter"/>
</dbReference>
<name>A0A0K1P604_9MOLU</name>
<dbReference type="CDD" id="cd00212">
    <property type="entry name" value="PTS_IIB_glc"/>
    <property type="match status" value="1"/>
</dbReference>
<dbReference type="InterPro" id="IPR018113">
    <property type="entry name" value="PTrfase_EIIB_Cys"/>
</dbReference>
<evidence type="ECO:0000256" key="3">
    <source>
        <dbReference type="ARBA" id="ARBA00022475"/>
    </source>
</evidence>
<dbReference type="InterPro" id="IPR001996">
    <property type="entry name" value="PTS_IIB_1"/>
</dbReference>
<evidence type="ECO:0000256" key="4">
    <source>
        <dbReference type="ARBA" id="ARBA00022597"/>
    </source>
</evidence>
<feature type="transmembrane region" description="Helical" evidence="13">
    <location>
        <begin position="452"/>
        <end position="473"/>
    </location>
</feature>
<evidence type="ECO:0000256" key="8">
    <source>
        <dbReference type="ARBA" id="ARBA00022777"/>
    </source>
</evidence>
<proteinExistence type="predicted"/>
<dbReference type="PATRIC" id="fig|216946.3.peg.451"/>
<keyword evidence="9 13" id="KW-1133">Transmembrane helix</keyword>
<dbReference type="InterPro" id="IPR050558">
    <property type="entry name" value="PTS_Sugar-Specific_Components"/>
</dbReference>
<keyword evidence="8" id="KW-0418">Kinase</keyword>
<evidence type="ECO:0000313" key="16">
    <source>
        <dbReference type="EMBL" id="AKU79695.1"/>
    </source>
</evidence>
<evidence type="ECO:0000256" key="12">
    <source>
        <dbReference type="SAM" id="Coils"/>
    </source>
</evidence>
<feature type="transmembrane region" description="Helical" evidence="13">
    <location>
        <begin position="171"/>
        <end position="189"/>
    </location>
</feature>
<evidence type="ECO:0000256" key="1">
    <source>
        <dbReference type="ARBA" id="ARBA00004651"/>
    </source>
</evidence>
<evidence type="ECO:0000256" key="10">
    <source>
        <dbReference type="ARBA" id="ARBA00023136"/>
    </source>
</evidence>
<dbReference type="GO" id="GO:0015771">
    <property type="term" value="P:trehalose transport"/>
    <property type="evidence" value="ECO:0007669"/>
    <property type="project" value="TreeGrafter"/>
</dbReference>
<sequence>MKKTNYAVEAQRFLDAVGGKDNVQSYLHCVTRLRFNVIDKEKVDIKAIKESPIAKGTNWTQNQLQIILGTGVVESVYTQLEKIYNYSEKIESNKSNNNESFEDFKLKAKANKEAIRNKGGKFAWIQLSMKTLGDIFLPIIPAIVAAGLAMGVAATIQMLVKYDSDSLLGKILDIITKTAFSSLAVLVCWSTVKRFGGSPVIGIIIGLMLISPLLPDKGSIATWEAQEQFRESFDATKWGTSDWKQVWKDATGLSVLENPVTPIKLWIIPITGYQGSVLPALVIGIGAAYLEKWIKSWMPNAVNIIFTPFLTIVISLLVALFAFGPILLMVEKGILIATQAILKLPVGIGTALIAGALQAIVITGCHQILQGLEMQLVIQGNVPDSNGAISGSIFNSLWTASIISQGGAAMAVAFKAKSKKEKNLSIPSAASTFFGITEPAIFGVNLPRVKPFIFGLVGGFAGGLFAGIFNVTCRGMGVTVLPGLLLYTNNIRNLLLIIVVNLLSFGVAFALTFFLYFEAGKKVTQKNLDKFKIKIDQFKEKLSNFKSNLQVKDYENKLKRLENGLVRLNKKEEKLNKNKEKYDNFLVELKETREREKQEQIKLKEDKKKHKEMILNLKKDPEKWKAYKQDIKKKNS</sequence>
<feature type="transmembrane region" description="Helical" evidence="13">
    <location>
        <begin position="302"/>
        <end position="328"/>
    </location>
</feature>
<keyword evidence="7 13" id="KW-0812">Transmembrane</keyword>
<keyword evidence="10 13" id="KW-0472">Membrane</keyword>
<keyword evidence="3" id="KW-1003">Cell membrane</keyword>
<dbReference type="InterPro" id="IPR003352">
    <property type="entry name" value="PTS_EIIC"/>
</dbReference>
<dbReference type="PROSITE" id="PS51103">
    <property type="entry name" value="PTS_EIIC_TYPE_1"/>
    <property type="match status" value="1"/>
</dbReference>
<dbReference type="EMBL" id="CP012328">
    <property type="protein sequence ID" value="AKU79695.1"/>
    <property type="molecule type" value="Genomic_DNA"/>
</dbReference>
<feature type="coiled-coil region" evidence="12">
    <location>
        <begin position="521"/>
        <end position="613"/>
    </location>
</feature>
<dbReference type="PROSITE" id="PS01035">
    <property type="entry name" value="PTS_EIIB_TYPE_1_CYS"/>
    <property type="match status" value="1"/>
</dbReference>
<dbReference type="GO" id="GO:0009401">
    <property type="term" value="P:phosphoenolpyruvate-dependent sugar phosphotransferase system"/>
    <property type="evidence" value="ECO:0007669"/>
    <property type="project" value="UniProtKB-KW"/>
</dbReference>
<dbReference type="Pfam" id="PF02378">
    <property type="entry name" value="PTS_EIIC"/>
    <property type="match status" value="1"/>
</dbReference>
<dbReference type="Gene3D" id="3.30.1360.60">
    <property type="entry name" value="Glucose permease domain IIB"/>
    <property type="match status" value="1"/>
</dbReference>
<gene>
    <name evidence="16" type="primary">scrA</name>
    <name evidence="16" type="ORF">STURON_00449</name>
</gene>
<evidence type="ECO:0000259" key="15">
    <source>
        <dbReference type="PROSITE" id="PS51103"/>
    </source>
</evidence>
<evidence type="ECO:0000256" key="7">
    <source>
        <dbReference type="ARBA" id="ARBA00022692"/>
    </source>
</evidence>
<dbReference type="GO" id="GO:0008982">
    <property type="term" value="F:protein-N(PI)-phosphohistidine-sugar phosphotransferase activity"/>
    <property type="evidence" value="ECO:0007669"/>
    <property type="project" value="InterPro"/>
</dbReference>
<accession>A0A0K1P604</accession>
<keyword evidence="5" id="KW-0808">Transferase</keyword>
<feature type="transmembrane region" description="Helical" evidence="13">
    <location>
        <begin position="266"/>
        <end position="290"/>
    </location>
</feature>
<dbReference type="PANTHER" id="PTHR30175">
    <property type="entry name" value="PHOSPHOTRANSFERASE SYSTEM TRANSPORT PROTEIN"/>
    <property type="match status" value="1"/>
</dbReference>
<dbReference type="InterPro" id="IPR013013">
    <property type="entry name" value="PTS_EIIC_1"/>
</dbReference>
<dbReference type="RefSeq" id="WP_075048289.1">
    <property type="nucleotide sequence ID" value="NZ_CP012328.1"/>
</dbReference>
<evidence type="ECO:0000256" key="13">
    <source>
        <dbReference type="SAM" id="Phobius"/>
    </source>
</evidence>
<dbReference type="SUPFAM" id="SSF55604">
    <property type="entry name" value="Glucose permease domain IIB"/>
    <property type="match status" value="1"/>
</dbReference>
<keyword evidence="6" id="KW-0598">Phosphotransferase system</keyword>
<dbReference type="STRING" id="216946.STURO_v1c04470"/>
<evidence type="ECO:0000256" key="11">
    <source>
        <dbReference type="PROSITE-ProRule" id="PRU00421"/>
    </source>
</evidence>
<feature type="domain" description="PTS EIIC type-1" evidence="15">
    <location>
        <begin position="130"/>
        <end position="533"/>
    </location>
</feature>